<dbReference type="Proteomes" id="UP000504637">
    <property type="component" value="Unplaced"/>
</dbReference>
<name>A0A6J3M3E1_9PEZI</name>
<accession>A0A6J3M3E1</accession>
<evidence type="ECO:0000256" key="1">
    <source>
        <dbReference type="SAM" id="Phobius"/>
    </source>
</evidence>
<keyword evidence="1" id="KW-1133">Transmembrane helix</keyword>
<keyword evidence="1" id="KW-0812">Transmembrane</keyword>
<dbReference type="AlphaFoldDB" id="A0A6J3M3E1"/>
<sequence length="128" mass="14801">MGFAFAQSLKHELFALLMTGSLDILIFALLAHIIIPTILNTLPSHSPSYYYEYYHRYCLLYVSIGRRNKLHQCVPSLSRQSGTLLQYMPGQRSTSLTYTHEHTQVHGKWEKGSRRRTLLWSSCRNGLL</sequence>
<evidence type="ECO:0000313" key="3">
    <source>
        <dbReference type="RefSeq" id="XP_033459577.1"/>
    </source>
</evidence>
<reference evidence="3" key="3">
    <citation type="submission" date="2025-08" db="UniProtKB">
        <authorList>
            <consortium name="RefSeq"/>
        </authorList>
    </citation>
    <scope>IDENTIFICATION</scope>
    <source>
        <strain evidence="3">CBS 342.82</strain>
    </source>
</reference>
<keyword evidence="1" id="KW-0472">Membrane</keyword>
<proteinExistence type="predicted"/>
<reference evidence="3" key="2">
    <citation type="submission" date="2020-04" db="EMBL/GenBank/DDBJ databases">
        <authorList>
            <consortium name="NCBI Genome Project"/>
        </authorList>
    </citation>
    <scope>NUCLEOTIDE SEQUENCE</scope>
    <source>
        <strain evidence="3">CBS 342.82</strain>
    </source>
</reference>
<feature type="transmembrane region" description="Helical" evidence="1">
    <location>
        <begin position="12"/>
        <end position="35"/>
    </location>
</feature>
<protein>
    <submittedName>
        <fullName evidence="3">Uncharacterized protein</fullName>
    </submittedName>
</protein>
<organism evidence="3">
    <name type="scientific">Dissoconium aciculare CBS 342.82</name>
    <dbReference type="NCBI Taxonomy" id="1314786"/>
    <lineage>
        <taxon>Eukaryota</taxon>
        <taxon>Fungi</taxon>
        <taxon>Dikarya</taxon>
        <taxon>Ascomycota</taxon>
        <taxon>Pezizomycotina</taxon>
        <taxon>Dothideomycetes</taxon>
        <taxon>Dothideomycetidae</taxon>
        <taxon>Mycosphaerellales</taxon>
        <taxon>Dissoconiaceae</taxon>
        <taxon>Dissoconium</taxon>
    </lineage>
</organism>
<reference evidence="3" key="1">
    <citation type="submission" date="2020-01" db="EMBL/GenBank/DDBJ databases">
        <authorList>
            <consortium name="DOE Joint Genome Institute"/>
            <person name="Haridas S."/>
            <person name="Albert R."/>
            <person name="Binder M."/>
            <person name="Bloem J."/>
            <person name="Labutti K."/>
            <person name="Salamov A."/>
            <person name="Andreopoulos B."/>
            <person name="Baker S.E."/>
            <person name="Barry K."/>
            <person name="Bills G."/>
            <person name="Bluhm B.H."/>
            <person name="Cannon C."/>
            <person name="Castanera R."/>
            <person name="Culley D.E."/>
            <person name="Daum C."/>
            <person name="Ezra D."/>
            <person name="Gonzalez J.B."/>
            <person name="Henrissat B."/>
            <person name="Kuo A."/>
            <person name="Liang C."/>
            <person name="Lipzen A."/>
            <person name="Lutzoni F."/>
            <person name="Magnuson J."/>
            <person name="Mondo S."/>
            <person name="Nolan M."/>
            <person name="Ohm R."/>
            <person name="Pangilinan J."/>
            <person name="Park H.-J."/>
            <person name="Ramirez L."/>
            <person name="Alfaro M."/>
            <person name="Sun H."/>
            <person name="Tritt A."/>
            <person name="Yoshinaga Y."/>
            <person name="Zwiers L.-H."/>
            <person name="Turgeon B.G."/>
            <person name="Goodwin S.B."/>
            <person name="Spatafora J.W."/>
            <person name="Crous P.W."/>
            <person name="Grigoriev I.V."/>
        </authorList>
    </citation>
    <scope>NUCLEOTIDE SEQUENCE</scope>
    <source>
        <strain evidence="3">CBS 342.82</strain>
    </source>
</reference>
<dbReference type="RefSeq" id="XP_033459577.1">
    <property type="nucleotide sequence ID" value="XM_033599912.1"/>
</dbReference>
<gene>
    <name evidence="3" type="ORF">K489DRAFT_246142</name>
</gene>
<keyword evidence="2" id="KW-1185">Reference proteome</keyword>
<evidence type="ECO:0000313" key="2">
    <source>
        <dbReference type="Proteomes" id="UP000504637"/>
    </source>
</evidence>
<dbReference type="GeneID" id="54357711"/>